<dbReference type="RefSeq" id="WP_136730351.1">
    <property type="nucleotide sequence ID" value="NZ_SUMC01000128.1"/>
</dbReference>
<organism evidence="1 2">
    <name type="scientific">Actinacidiphila oryziradicis</name>
    <dbReference type="NCBI Taxonomy" id="2571141"/>
    <lineage>
        <taxon>Bacteria</taxon>
        <taxon>Bacillati</taxon>
        <taxon>Actinomycetota</taxon>
        <taxon>Actinomycetes</taxon>
        <taxon>Kitasatosporales</taxon>
        <taxon>Streptomycetaceae</taxon>
        <taxon>Actinacidiphila</taxon>
    </lineage>
</organism>
<gene>
    <name evidence="1" type="ORF">FCI23_48210</name>
</gene>
<dbReference type="Pfam" id="PF13376">
    <property type="entry name" value="OmdA"/>
    <property type="match status" value="1"/>
</dbReference>
<sequence length="211" mass="23958">MSVVRRTVQRRTGYGRGDCGVTQDLEIVSFESAEAFETWLSEHHATSMGVWLKLRKKGPGIVALDYVQALDVALCYGWIDGQKGKFDDRYWLQRFTPRKPNSKWSKVNRGKVAALIEQGRMRLAGLAEVERAKTDGRWEAAYDGARTASVPDDLAAALVANPAAAEFFGTLDRQNRYAILYRIQDVKKPETRARRIEQYVAMLAEERKLYP</sequence>
<name>A0A4U0RQZ5_9ACTN</name>
<reference evidence="1 2" key="1">
    <citation type="submission" date="2019-04" db="EMBL/GenBank/DDBJ databases">
        <title>Streptomyces oryziradicis sp. nov., a novel actinomycete isolated from rhizosphere soil of rice (Oryza sativa L.).</title>
        <authorList>
            <person name="Li C."/>
        </authorList>
    </citation>
    <scope>NUCLEOTIDE SEQUENCE [LARGE SCALE GENOMIC DNA]</scope>
    <source>
        <strain evidence="1 2">NEAU-C40</strain>
    </source>
</reference>
<dbReference type="Proteomes" id="UP000305778">
    <property type="component" value="Unassembled WGS sequence"/>
</dbReference>
<accession>A0A4U0RQZ5</accession>
<dbReference type="AlphaFoldDB" id="A0A4U0RQZ5"/>
<evidence type="ECO:0000313" key="1">
    <source>
        <dbReference type="EMBL" id="TJZ98415.1"/>
    </source>
</evidence>
<dbReference type="OrthoDB" id="9796999at2"/>
<proteinExistence type="predicted"/>
<evidence type="ECO:0008006" key="3">
    <source>
        <dbReference type="Google" id="ProtNLM"/>
    </source>
</evidence>
<evidence type="ECO:0000313" key="2">
    <source>
        <dbReference type="Proteomes" id="UP000305778"/>
    </source>
</evidence>
<keyword evidence="2" id="KW-1185">Reference proteome</keyword>
<protein>
    <recommendedName>
        <fullName evidence="3">Bacteriocin-protection protein</fullName>
    </recommendedName>
</protein>
<dbReference type="EMBL" id="SUMC01000128">
    <property type="protein sequence ID" value="TJZ98415.1"/>
    <property type="molecule type" value="Genomic_DNA"/>
</dbReference>
<comment type="caution">
    <text evidence="1">The sequence shown here is derived from an EMBL/GenBank/DDBJ whole genome shotgun (WGS) entry which is preliminary data.</text>
</comment>